<dbReference type="STRING" id="1834516.BL253_04445"/>
<proteinExistence type="predicted"/>
<sequence length="378" mass="39861">MSDEATRRAVEAALEPLLGVVDVTVGERLPGSDRNRVLRVVAQGRDGRPHRLVVKTAVDAGDGAARAEAALRLLTARAVPGAVRLVAAGSDPVLLVLDDLGPGPTLADRLLGAAPRAAETSLLAWAGALGSFHAGTTGLRDAFAEHLAALSPLGAPSLDTSAETVGQTAAVLRRVLPRLDVDANPAAWDELGAIAADLDVSRPGRPGAMTPGDICPDNAIDTADGPVLIDFEGAEYRHVAWDAAYLRVPWPSCWCGWLLPAPLAAAALERWRAAVAPTLPVVRTAPFDIDLARAAVAWVFISAGWFLEEALDGDRRPADPARHAIVPTRRALLQHRLRWAAEQTDAPLPALRHLAAVLHAATLRQWGPVPLPLAPAFR</sequence>
<keyword evidence="2" id="KW-1185">Reference proteome</keyword>
<evidence type="ECO:0000313" key="2">
    <source>
        <dbReference type="Proteomes" id="UP000188929"/>
    </source>
</evidence>
<protein>
    <recommendedName>
        <fullName evidence="3">Aminoglycoside phosphotransferase domain-containing protein</fullName>
    </recommendedName>
</protein>
<dbReference type="RefSeq" id="WP_076813840.1">
    <property type="nucleotide sequence ID" value="NZ_MOMC01000009.1"/>
</dbReference>
<dbReference type="Proteomes" id="UP000188929">
    <property type="component" value="Unassembled WGS sequence"/>
</dbReference>
<organism evidence="1 2">
    <name type="scientific">Pseudofrankia asymbiotica</name>
    <dbReference type="NCBI Taxonomy" id="1834516"/>
    <lineage>
        <taxon>Bacteria</taxon>
        <taxon>Bacillati</taxon>
        <taxon>Actinomycetota</taxon>
        <taxon>Actinomycetes</taxon>
        <taxon>Frankiales</taxon>
        <taxon>Frankiaceae</taxon>
        <taxon>Pseudofrankia</taxon>
    </lineage>
</organism>
<evidence type="ECO:0000313" key="1">
    <source>
        <dbReference type="EMBL" id="ONH32579.1"/>
    </source>
</evidence>
<comment type="caution">
    <text evidence="1">The sequence shown here is derived from an EMBL/GenBank/DDBJ whole genome shotgun (WGS) entry which is preliminary data.</text>
</comment>
<name>A0A1V2II19_9ACTN</name>
<reference evidence="2" key="1">
    <citation type="submission" date="2016-10" db="EMBL/GenBank/DDBJ databases">
        <title>Frankia sp. NRRL B-16386 Genome sequencing.</title>
        <authorList>
            <person name="Ghodhbane-Gtari F."/>
            <person name="Swanson E."/>
            <person name="Gueddou A."/>
            <person name="Hezbri K."/>
            <person name="Ktari K."/>
            <person name="Nouioui I."/>
            <person name="Morris K."/>
            <person name="Simpson S."/>
            <person name="Abebe-Akele F."/>
            <person name="Thomas K."/>
            <person name="Gtari M."/>
            <person name="Tisa L.S."/>
        </authorList>
    </citation>
    <scope>NUCLEOTIDE SEQUENCE [LARGE SCALE GENOMIC DNA]</scope>
    <source>
        <strain evidence="2">NRRL B-16386</strain>
    </source>
</reference>
<dbReference type="EMBL" id="MOMC01000009">
    <property type="protein sequence ID" value="ONH32579.1"/>
    <property type="molecule type" value="Genomic_DNA"/>
</dbReference>
<dbReference type="SUPFAM" id="SSF56112">
    <property type="entry name" value="Protein kinase-like (PK-like)"/>
    <property type="match status" value="1"/>
</dbReference>
<dbReference type="OrthoDB" id="115252at2"/>
<dbReference type="AlphaFoldDB" id="A0A1V2II19"/>
<dbReference type="InterPro" id="IPR011009">
    <property type="entry name" value="Kinase-like_dom_sf"/>
</dbReference>
<evidence type="ECO:0008006" key="3">
    <source>
        <dbReference type="Google" id="ProtNLM"/>
    </source>
</evidence>
<gene>
    <name evidence="1" type="ORF">BL253_04445</name>
</gene>
<accession>A0A1V2II19</accession>